<dbReference type="PROSITE" id="PS00301">
    <property type="entry name" value="G_TR_1"/>
    <property type="match status" value="1"/>
</dbReference>
<evidence type="ECO:0000256" key="6">
    <source>
        <dbReference type="ARBA" id="ARBA00023134"/>
    </source>
</evidence>
<dbReference type="InterPro" id="IPR004548">
    <property type="entry name" value="PrfC"/>
</dbReference>
<dbReference type="GO" id="GO:0005525">
    <property type="term" value="F:GTP binding"/>
    <property type="evidence" value="ECO:0007669"/>
    <property type="project" value="UniProtKB-KW"/>
</dbReference>
<dbReference type="Pfam" id="PF16658">
    <property type="entry name" value="RF3_C"/>
    <property type="match status" value="1"/>
</dbReference>
<dbReference type="InterPro" id="IPR053905">
    <property type="entry name" value="EF-G-like_DII"/>
</dbReference>
<dbReference type="InterPro" id="IPR005225">
    <property type="entry name" value="Small_GTP-bd"/>
</dbReference>
<dbReference type="PANTHER" id="PTHR43556">
    <property type="entry name" value="PEPTIDE CHAIN RELEASE FACTOR RF3"/>
    <property type="match status" value="1"/>
</dbReference>
<dbReference type="PRINTS" id="PR00315">
    <property type="entry name" value="ELONGATNFCT"/>
</dbReference>
<dbReference type="CDD" id="cd04169">
    <property type="entry name" value="RF3"/>
    <property type="match status" value="1"/>
</dbReference>
<comment type="similarity">
    <text evidence="2">Belongs to the TRAFAC class translation factor GTPase superfamily. Classic translation factor GTPase family. PrfC subfamily.</text>
</comment>
<dbReference type="PROSITE" id="PS51722">
    <property type="entry name" value="G_TR_2"/>
    <property type="match status" value="1"/>
</dbReference>
<dbReference type="AlphaFoldDB" id="A0A5B8R7L2"/>
<keyword evidence="3" id="KW-0963">Cytoplasm</keyword>
<sequence>MSEFLQEVARRRTFAIISHPDAGKTTVTEKLLLYGGAIQIAGTVKGRKSDRHATSDWMELEKQRGISVTSSVMQFPYKERIVNLLDTPGHEDFSEDTYRTLTAVDSALMVIDAAKGVEERTIKLMDVCRLRSTPIMTFMNKLDREGRDPMSLMDEVEEVLRIRCAPVTWPIGMGKGFKGVFHLLDDRVHLFSATHEGRINEGETIEGLDNPRLDEVLGDDAGTLREEVELIREASNPFDVEAYRRGELTPVFFGSAINNFGVRELLDRFVEDAPSPQPRETETREVAAEEETFSGFVFKIQANMDPNHRDRIAFLRVCSGVYEKGAKVHHVRIGKDVKIANAITFMASDRDNIANAYPGDIIGLHNHGTIQIGDTFTAGEKLKFTGIPNFAPELFRRAVLRDPMRMKALQKGLVELCEEGASQLFRPLQGNDLIVGAVGVLQFDVVAFRLKNEYGVECSFEPVNVATARWVDSDDSKRLEEFRERNVANLAEDVAGNLTYIAPSRVNLQLTEERWPEIGFHATREH</sequence>
<comment type="subcellular location">
    <subcellularLocation>
        <location evidence="1">Cytoplasm</location>
    </subcellularLocation>
</comment>
<feature type="domain" description="Tr-type G" evidence="7">
    <location>
        <begin position="9"/>
        <end position="277"/>
    </location>
</feature>
<dbReference type="SUPFAM" id="SSF52540">
    <property type="entry name" value="P-loop containing nucleoside triphosphate hydrolases"/>
    <property type="match status" value="1"/>
</dbReference>
<dbReference type="Pfam" id="PF22042">
    <property type="entry name" value="EF-G_D2"/>
    <property type="match status" value="1"/>
</dbReference>
<dbReference type="SUPFAM" id="SSF54980">
    <property type="entry name" value="EF-G C-terminal domain-like"/>
    <property type="match status" value="1"/>
</dbReference>
<evidence type="ECO:0000259" key="7">
    <source>
        <dbReference type="PROSITE" id="PS51722"/>
    </source>
</evidence>
<dbReference type="CDD" id="cd03689">
    <property type="entry name" value="RF3_II"/>
    <property type="match status" value="1"/>
</dbReference>
<dbReference type="FunFam" id="3.40.50.300:FF:000542">
    <property type="entry name" value="Peptide chain release factor 3"/>
    <property type="match status" value="1"/>
</dbReference>
<dbReference type="NCBIfam" id="TIGR00503">
    <property type="entry name" value="prfC"/>
    <property type="match status" value="1"/>
</dbReference>
<dbReference type="SUPFAM" id="SSF50447">
    <property type="entry name" value="Translation proteins"/>
    <property type="match status" value="1"/>
</dbReference>
<dbReference type="GO" id="GO:0003924">
    <property type="term" value="F:GTPase activity"/>
    <property type="evidence" value="ECO:0007669"/>
    <property type="project" value="InterPro"/>
</dbReference>
<evidence type="ECO:0000256" key="3">
    <source>
        <dbReference type="ARBA" id="ARBA00022490"/>
    </source>
</evidence>
<dbReference type="InterPro" id="IPR000795">
    <property type="entry name" value="T_Tr_GTP-bd_dom"/>
</dbReference>
<keyword evidence="6" id="KW-0342">GTP-binding</keyword>
<protein>
    <submittedName>
        <fullName evidence="8">Peptide chain release factor 3</fullName>
    </submittedName>
</protein>
<keyword evidence="5" id="KW-0648">Protein biosynthesis</keyword>
<accession>A0A5B8R7L2</accession>
<dbReference type="InterPro" id="IPR032090">
    <property type="entry name" value="RF3_C"/>
</dbReference>
<dbReference type="NCBIfam" id="NF001964">
    <property type="entry name" value="PRK00741.1"/>
    <property type="match status" value="1"/>
</dbReference>
<dbReference type="CDD" id="cd16259">
    <property type="entry name" value="RF3_III"/>
    <property type="match status" value="1"/>
</dbReference>
<organism evidence="8">
    <name type="scientific">uncultured organism</name>
    <dbReference type="NCBI Taxonomy" id="155900"/>
    <lineage>
        <taxon>unclassified sequences</taxon>
        <taxon>environmental samples</taxon>
    </lineage>
</organism>
<evidence type="ECO:0000256" key="5">
    <source>
        <dbReference type="ARBA" id="ARBA00022917"/>
    </source>
</evidence>
<reference evidence="8" key="1">
    <citation type="submission" date="2019-06" db="EMBL/GenBank/DDBJ databases">
        <authorList>
            <person name="Murdoch R.W."/>
            <person name="Fathepure B."/>
        </authorList>
    </citation>
    <scope>NUCLEOTIDE SEQUENCE</scope>
</reference>
<dbReference type="NCBIfam" id="TIGR00231">
    <property type="entry name" value="small_GTP"/>
    <property type="match status" value="1"/>
</dbReference>
<gene>
    <name evidence="8" type="primary">prfC</name>
    <name evidence="8" type="ORF">KBTEX_01004</name>
</gene>
<dbReference type="InterPro" id="IPR031157">
    <property type="entry name" value="G_TR_CS"/>
</dbReference>
<keyword evidence="4" id="KW-0547">Nucleotide-binding</keyword>
<dbReference type="Gene3D" id="3.40.50.300">
    <property type="entry name" value="P-loop containing nucleotide triphosphate hydrolases"/>
    <property type="match status" value="2"/>
</dbReference>
<evidence type="ECO:0000256" key="1">
    <source>
        <dbReference type="ARBA" id="ARBA00004496"/>
    </source>
</evidence>
<dbReference type="InterPro" id="IPR035647">
    <property type="entry name" value="EFG_III/V"/>
</dbReference>
<evidence type="ECO:0000313" key="8">
    <source>
        <dbReference type="EMBL" id="QEA04696.1"/>
    </source>
</evidence>
<dbReference type="Pfam" id="PF00009">
    <property type="entry name" value="GTP_EFTU"/>
    <property type="match status" value="1"/>
</dbReference>
<dbReference type="Gene3D" id="3.30.70.3280">
    <property type="entry name" value="Peptide chain release factor 3, domain III"/>
    <property type="match status" value="1"/>
</dbReference>
<dbReference type="PANTHER" id="PTHR43556:SF2">
    <property type="entry name" value="PEPTIDE CHAIN RELEASE FACTOR RF3"/>
    <property type="match status" value="1"/>
</dbReference>
<evidence type="ECO:0000256" key="4">
    <source>
        <dbReference type="ARBA" id="ARBA00022741"/>
    </source>
</evidence>
<proteinExistence type="inferred from homology"/>
<dbReference type="InterPro" id="IPR041732">
    <property type="entry name" value="RF3_GTP-bd"/>
</dbReference>
<dbReference type="FunFam" id="2.40.30.10:FF:000040">
    <property type="entry name" value="Peptide chain release factor 3"/>
    <property type="match status" value="1"/>
</dbReference>
<dbReference type="InterPro" id="IPR009000">
    <property type="entry name" value="Transl_B-barrel_sf"/>
</dbReference>
<evidence type="ECO:0000256" key="2">
    <source>
        <dbReference type="ARBA" id="ARBA00009978"/>
    </source>
</evidence>
<name>A0A5B8R7L2_9ZZZZ</name>
<dbReference type="HAMAP" id="MF_00072">
    <property type="entry name" value="Rel_fac_3"/>
    <property type="match status" value="1"/>
</dbReference>
<dbReference type="EMBL" id="MN079087">
    <property type="protein sequence ID" value="QEA04696.1"/>
    <property type="molecule type" value="Genomic_DNA"/>
</dbReference>
<dbReference type="InterPro" id="IPR027417">
    <property type="entry name" value="P-loop_NTPase"/>
</dbReference>
<dbReference type="FunFam" id="3.30.70.3280:FF:000001">
    <property type="entry name" value="Peptide chain release factor 3"/>
    <property type="match status" value="1"/>
</dbReference>
<dbReference type="InterPro" id="IPR038467">
    <property type="entry name" value="RF3_dom_3_sf"/>
</dbReference>